<evidence type="ECO:0000256" key="1">
    <source>
        <dbReference type="ARBA" id="ARBA00022723"/>
    </source>
</evidence>
<keyword evidence="1" id="KW-0479">Metal-binding</keyword>
<evidence type="ECO:0000313" key="5">
    <source>
        <dbReference type="Proteomes" id="UP000708576"/>
    </source>
</evidence>
<organism evidence="4 5">
    <name type="scientific">Carboxylicivirga linearis</name>
    <dbReference type="NCBI Taxonomy" id="1628157"/>
    <lineage>
        <taxon>Bacteria</taxon>
        <taxon>Pseudomonadati</taxon>
        <taxon>Bacteroidota</taxon>
        <taxon>Bacteroidia</taxon>
        <taxon>Marinilabiliales</taxon>
        <taxon>Marinilabiliaceae</taxon>
        <taxon>Carboxylicivirga</taxon>
    </lineage>
</organism>
<dbReference type="EMBL" id="JAGUCO010000004">
    <property type="protein sequence ID" value="MBS2098331.1"/>
    <property type="molecule type" value="Genomic_DNA"/>
</dbReference>
<dbReference type="InterPro" id="IPR050248">
    <property type="entry name" value="Polysacc_deacetylase_ArnD"/>
</dbReference>
<reference evidence="4 5" key="1">
    <citation type="journal article" date="2015" name="Int. J. Syst. Evol. Microbiol.">
        <title>Carboxylicivirga linearis sp. nov., isolated from a sea cucumber culture pond.</title>
        <authorList>
            <person name="Wang F.Q."/>
            <person name="Zhou Y.X."/>
            <person name="Lin X.Z."/>
            <person name="Chen G.J."/>
            <person name="Du Z.J."/>
        </authorList>
    </citation>
    <scope>NUCLEOTIDE SEQUENCE [LARGE SCALE GENOMIC DNA]</scope>
    <source>
        <strain evidence="4 5">FB218</strain>
    </source>
</reference>
<keyword evidence="5" id="KW-1185">Reference proteome</keyword>
<feature type="domain" description="NodB homology" evidence="3">
    <location>
        <begin position="27"/>
        <end position="202"/>
    </location>
</feature>
<dbReference type="InterPro" id="IPR011330">
    <property type="entry name" value="Glyco_hydro/deAcase_b/a-brl"/>
</dbReference>
<dbReference type="RefSeq" id="WP_212215574.1">
    <property type="nucleotide sequence ID" value="NZ_JAGUCO010000004.1"/>
</dbReference>
<sequence length="207" mass="24419">MSWKVRPPQVLRSLFPGTTWRMPDREKVVYLTFDDGPVEKETPWVMNLLDQYDVKATFFCVGENADNNQHLVQELLKQGHSVGNHAYNHLPAWKCSRSEYFNNIEKARPYIPGNLFRPPHGQLYPWYMSELKNRFSKVVMWDVLSMDYDNRISKEQVLRNVTNNVRNGSVIVFHDSIKAWDRLTYALPKSLDFLLNEGYRFEAIKMD</sequence>
<accession>A0ABS5JTV1</accession>
<dbReference type="PANTHER" id="PTHR10587:SF133">
    <property type="entry name" value="CHITIN DEACETYLASE 1-RELATED"/>
    <property type="match status" value="1"/>
</dbReference>
<dbReference type="InterPro" id="IPR002509">
    <property type="entry name" value="NODB_dom"/>
</dbReference>
<gene>
    <name evidence="4" type="ORF">KEM10_08560</name>
</gene>
<keyword evidence="2" id="KW-0378">Hydrolase</keyword>
<name>A0ABS5JTV1_9BACT</name>
<dbReference type="Gene3D" id="3.20.20.370">
    <property type="entry name" value="Glycoside hydrolase/deacetylase"/>
    <property type="match status" value="1"/>
</dbReference>
<comment type="caution">
    <text evidence="4">The sequence shown here is derived from an EMBL/GenBank/DDBJ whole genome shotgun (WGS) entry which is preliminary data.</text>
</comment>
<dbReference type="SUPFAM" id="SSF88713">
    <property type="entry name" value="Glycoside hydrolase/deacetylase"/>
    <property type="match status" value="1"/>
</dbReference>
<dbReference type="Proteomes" id="UP000708576">
    <property type="component" value="Unassembled WGS sequence"/>
</dbReference>
<evidence type="ECO:0000256" key="2">
    <source>
        <dbReference type="ARBA" id="ARBA00022801"/>
    </source>
</evidence>
<proteinExistence type="predicted"/>
<dbReference type="PROSITE" id="PS51677">
    <property type="entry name" value="NODB"/>
    <property type="match status" value="1"/>
</dbReference>
<dbReference type="PANTHER" id="PTHR10587">
    <property type="entry name" value="GLYCOSYL TRANSFERASE-RELATED"/>
    <property type="match status" value="1"/>
</dbReference>
<evidence type="ECO:0000313" key="4">
    <source>
        <dbReference type="EMBL" id="MBS2098331.1"/>
    </source>
</evidence>
<dbReference type="Pfam" id="PF01522">
    <property type="entry name" value="Polysacc_deac_1"/>
    <property type="match status" value="1"/>
</dbReference>
<dbReference type="CDD" id="cd10917">
    <property type="entry name" value="CE4_NodB_like_6s_7s"/>
    <property type="match status" value="1"/>
</dbReference>
<protein>
    <submittedName>
        <fullName evidence="4">Polysaccharide deacetylase family protein</fullName>
    </submittedName>
</protein>
<evidence type="ECO:0000259" key="3">
    <source>
        <dbReference type="PROSITE" id="PS51677"/>
    </source>
</evidence>